<keyword evidence="1" id="KW-1133">Transmembrane helix</keyword>
<dbReference type="RefSeq" id="WP_011130109.1">
    <property type="nucleotide sequence ID" value="NC_005071.1"/>
</dbReference>
<evidence type="ECO:0000313" key="4">
    <source>
        <dbReference type="Proteomes" id="UP000001423"/>
    </source>
</evidence>
<dbReference type="KEGG" id="pmt:PMT_0731"/>
<feature type="domain" description="Sporulation stage II protein D amidase enhancer LytB N-terminal" evidence="2">
    <location>
        <begin position="167"/>
        <end position="256"/>
    </location>
</feature>
<keyword evidence="1" id="KW-0812">Transmembrane</keyword>
<dbReference type="eggNOG" id="COG2385">
    <property type="taxonomic scope" value="Bacteria"/>
</dbReference>
<feature type="transmembrane region" description="Helical" evidence="1">
    <location>
        <begin position="14"/>
        <end position="35"/>
    </location>
</feature>
<name>Q7V7L1_PROMM</name>
<sequence>MKNQGHNLLNFSKVILSCGLIVAVINILLISIHSFHQRTARNQLMNLFLEGMQAIKEDKSLSKNSKNVSSQTPTYSALLSSKDDDSLSLELKVGLISQNPPIQIKIKDLGFCKLPSGRLINEHTLNNMLKIKNTQIADIKCFATTSSGILVNNQPYRSKVYLVNRSNGWIAVNQLSLEDYVASVVGAEMPSLWNMEALKAQAVAARSYALAHIARPVNKDFHLGDTTRWQAYRGIASQTSRSTQATQATKGIVLRYKGGIVESLYASTADISLQAHGHLGASMSQHGAQKLARSGLKFNEILARYYTGASLAKLQSRGN</sequence>
<dbReference type="InterPro" id="IPR013486">
    <property type="entry name" value="SpoIID/LytB"/>
</dbReference>
<organism evidence="3 4">
    <name type="scientific">Prochlorococcus marinus (strain MIT 9313)</name>
    <dbReference type="NCBI Taxonomy" id="74547"/>
    <lineage>
        <taxon>Bacteria</taxon>
        <taxon>Bacillati</taxon>
        <taxon>Cyanobacteriota</taxon>
        <taxon>Cyanophyceae</taxon>
        <taxon>Synechococcales</taxon>
        <taxon>Prochlorococcaceae</taxon>
        <taxon>Prochlorococcus</taxon>
    </lineage>
</organism>
<dbReference type="EMBL" id="BX548175">
    <property type="protein sequence ID" value="CAE20906.1"/>
    <property type="molecule type" value="Genomic_DNA"/>
</dbReference>
<dbReference type="GO" id="GO:0030435">
    <property type="term" value="P:sporulation resulting in formation of a cellular spore"/>
    <property type="evidence" value="ECO:0007669"/>
    <property type="project" value="InterPro"/>
</dbReference>
<reference evidence="3 4" key="1">
    <citation type="journal article" date="2003" name="Nature">
        <title>Genome divergence in two Prochlorococcus ecotypes reflects oceanic niche differentiation.</title>
        <authorList>
            <person name="Rocap G."/>
            <person name="Larimer F.W."/>
            <person name="Lamerdin J.E."/>
            <person name="Malfatti S."/>
            <person name="Chain P."/>
            <person name="Ahlgren N.A."/>
            <person name="Arellano A."/>
            <person name="Coleman M."/>
            <person name="Hauser L."/>
            <person name="Hess W.R."/>
            <person name="Johnson Z.I."/>
            <person name="Land M.L."/>
            <person name="Lindell D."/>
            <person name="Post A.F."/>
            <person name="Regala W."/>
            <person name="Shah M."/>
            <person name="Shaw S.L."/>
            <person name="Steglich C."/>
            <person name="Sullivan M.B."/>
            <person name="Ting C.S."/>
            <person name="Tolonen A."/>
            <person name="Webb E.A."/>
            <person name="Zinser E.R."/>
            <person name="Chisholm S.W."/>
        </authorList>
    </citation>
    <scope>NUCLEOTIDE SEQUENCE [LARGE SCALE GENOMIC DNA]</scope>
    <source>
        <strain evidence="4">MIT 9313</strain>
    </source>
</reference>
<dbReference type="Proteomes" id="UP000001423">
    <property type="component" value="Chromosome"/>
</dbReference>
<proteinExistence type="predicted"/>
<protein>
    <recommendedName>
        <fullName evidence="2">Sporulation stage II protein D amidase enhancer LytB N-terminal domain-containing protein</fullName>
    </recommendedName>
</protein>
<dbReference type="Pfam" id="PF08486">
    <property type="entry name" value="SpoIID"/>
    <property type="match status" value="1"/>
</dbReference>
<dbReference type="NCBIfam" id="TIGR02669">
    <property type="entry name" value="SpoIID_LytB"/>
    <property type="match status" value="1"/>
</dbReference>
<dbReference type="HOGENOM" id="CLU_021203_0_0_3"/>
<dbReference type="InterPro" id="IPR013693">
    <property type="entry name" value="SpoIID/LytB_N"/>
</dbReference>
<evidence type="ECO:0000259" key="2">
    <source>
        <dbReference type="Pfam" id="PF08486"/>
    </source>
</evidence>
<keyword evidence="1" id="KW-0472">Membrane</keyword>
<keyword evidence="4" id="KW-1185">Reference proteome</keyword>
<gene>
    <name evidence="3" type="ordered locus">PMT_0731</name>
</gene>
<dbReference type="AlphaFoldDB" id="Q7V7L1"/>
<accession>Q7V7L1</accession>
<evidence type="ECO:0000256" key="1">
    <source>
        <dbReference type="SAM" id="Phobius"/>
    </source>
</evidence>
<evidence type="ECO:0000313" key="3">
    <source>
        <dbReference type="EMBL" id="CAE20906.1"/>
    </source>
</evidence>